<dbReference type="Proteomes" id="UP000789901">
    <property type="component" value="Unassembled WGS sequence"/>
</dbReference>
<feature type="compositionally biased region" description="Basic residues" evidence="1">
    <location>
        <begin position="1"/>
        <end position="26"/>
    </location>
</feature>
<protein>
    <submittedName>
        <fullName evidence="2">31627_t:CDS:1</fullName>
    </submittedName>
</protein>
<name>A0ABN7VVQ4_GIGMA</name>
<evidence type="ECO:0000256" key="1">
    <source>
        <dbReference type="SAM" id="MobiDB-lite"/>
    </source>
</evidence>
<organism evidence="2 3">
    <name type="scientific">Gigaspora margarita</name>
    <dbReference type="NCBI Taxonomy" id="4874"/>
    <lineage>
        <taxon>Eukaryota</taxon>
        <taxon>Fungi</taxon>
        <taxon>Fungi incertae sedis</taxon>
        <taxon>Mucoromycota</taxon>
        <taxon>Glomeromycotina</taxon>
        <taxon>Glomeromycetes</taxon>
        <taxon>Diversisporales</taxon>
        <taxon>Gigasporaceae</taxon>
        <taxon>Gigaspora</taxon>
    </lineage>
</organism>
<feature type="region of interest" description="Disordered" evidence="1">
    <location>
        <begin position="1"/>
        <end position="55"/>
    </location>
</feature>
<evidence type="ECO:0000313" key="3">
    <source>
        <dbReference type="Proteomes" id="UP000789901"/>
    </source>
</evidence>
<proteinExistence type="predicted"/>
<dbReference type="EMBL" id="CAJVQB010023386">
    <property type="protein sequence ID" value="CAG8801752.1"/>
    <property type="molecule type" value="Genomic_DNA"/>
</dbReference>
<feature type="compositionally biased region" description="Polar residues" evidence="1">
    <location>
        <begin position="39"/>
        <end position="54"/>
    </location>
</feature>
<keyword evidence="3" id="KW-1185">Reference proteome</keyword>
<accession>A0ABN7VVQ4</accession>
<sequence>MTYAKIKPKKCLQVKSRKYSRAKSKKCSQDKSNKRSQAKKNNIPNSSQENVSNSNKKKILNEANQIVKRSAKVTKQTRTFYSILQKLEVVNYAVQYGRNMAAVNFILDAAFYPEAEKCLYTWIIEQRKQPLAELLEKFYKHIAQLKSQKFFELGNILNMDETPVWFDMAGNFTVNLKGEKTVHIHTMGKGGTRNTAAENLCRAQIEKLPNKMIVESFKICKISDNSNESNSDLKVIDLCNIDNESNSELEVIDLCNTDNKQYEFYIAPLIGILFEVKYAVRSDIWSQSYMNIW</sequence>
<reference evidence="2 3" key="1">
    <citation type="submission" date="2021-06" db="EMBL/GenBank/DDBJ databases">
        <authorList>
            <person name="Kallberg Y."/>
            <person name="Tangrot J."/>
            <person name="Rosling A."/>
        </authorList>
    </citation>
    <scope>NUCLEOTIDE SEQUENCE [LARGE SCALE GENOMIC DNA]</scope>
    <source>
        <strain evidence="2 3">120-4 pot B 10/14</strain>
    </source>
</reference>
<comment type="caution">
    <text evidence="2">The sequence shown here is derived from an EMBL/GenBank/DDBJ whole genome shotgun (WGS) entry which is preliminary data.</text>
</comment>
<evidence type="ECO:0000313" key="2">
    <source>
        <dbReference type="EMBL" id="CAG8801752.1"/>
    </source>
</evidence>
<gene>
    <name evidence="2" type="ORF">GMARGA_LOCUS23261</name>
</gene>